<dbReference type="Pfam" id="PF17761">
    <property type="entry name" value="DUF1016_N"/>
    <property type="match status" value="1"/>
</dbReference>
<dbReference type="Proteomes" id="UP000245711">
    <property type="component" value="Plasmid pRB98"/>
</dbReference>
<organism evidence="4 5">
    <name type="scientific">Rhodococcus oxybenzonivorans</name>
    <dbReference type="NCBI Taxonomy" id="1990687"/>
    <lineage>
        <taxon>Bacteria</taxon>
        <taxon>Bacillati</taxon>
        <taxon>Actinomycetota</taxon>
        <taxon>Actinomycetes</taxon>
        <taxon>Mycobacteriales</taxon>
        <taxon>Nocardiaceae</taxon>
        <taxon>Rhodococcus</taxon>
    </lineage>
</organism>
<dbReference type="InterPro" id="IPR011856">
    <property type="entry name" value="tRNA_endonuc-like_dom_sf"/>
</dbReference>
<proteinExistence type="predicted"/>
<dbReference type="RefSeq" id="WP_109335894.1">
    <property type="nucleotide sequence ID" value="NZ_CP021355.1"/>
</dbReference>
<dbReference type="InterPro" id="IPR009362">
    <property type="entry name" value="YhcG_C"/>
</dbReference>
<dbReference type="GO" id="GO:0003676">
    <property type="term" value="F:nucleic acid binding"/>
    <property type="evidence" value="ECO:0007669"/>
    <property type="project" value="InterPro"/>
</dbReference>
<geneLocation type="plasmid" evidence="5">
    <name>prb98</name>
</geneLocation>
<dbReference type="Gene3D" id="3.40.1350.10">
    <property type="match status" value="1"/>
</dbReference>
<dbReference type="EMBL" id="CP021355">
    <property type="protein sequence ID" value="AWK76440.1"/>
    <property type="molecule type" value="Genomic_DNA"/>
</dbReference>
<dbReference type="KEGG" id="roz:CBI38_34105"/>
<gene>
    <name evidence="4" type="ORF">CBI38_34105</name>
</gene>
<name>A0A2S2C6E0_9NOCA</name>
<feature type="compositionally biased region" description="Polar residues" evidence="1">
    <location>
        <begin position="346"/>
        <end position="365"/>
    </location>
</feature>
<accession>A0A2S2C6E0</accession>
<feature type="domain" description="YhcG N-terminal" evidence="3">
    <location>
        <begin position="18"/>
        <end position="151"/>
    </location>
</feature>
<keyword evidence="4" id="KW-0614">Plasmid</keyword>
<evidence type="ECO:0000256" key="1">
    <source>
        <dbReference type="SAM" id="MobiDB-lite"/>
    </source>
</evidence>
<feature type="domain" description="YhcG PDDEXK nuclease" evidence="2">
    <location>
        <begin position="175"/>
        <end position="329"/>
    </location>
</feature>
<dbReference type="PANTHER" id="PTHR30547:SF0">
    <property type="entry name" value="BLR8175 PROTEIN"/>
    <property type="match status" value="1"/>
</dbReference>
<evidence type="ECO:0008006" key="6">
    <source>
        <dbReference type="Google" id="ProtNLM"/>
    </source>
</evidence>
<dbReference type="AlphaFoldDB" id="A0A2S2C6E0"/>
<dbReference type="InterPro" id="IPR053148">
    <property type="entry name" value="PD-DEXK-like_domain"/>
</dbReference>
<dbReference type="Pfam" id="PF06250">
    <property type="entry name" value="YhcG_C"/>
    <property type="match status" value="1"/>
</dbReference>
<evidence type="ECO:0000313" key="5">
    <source>
        <dbReference type="Proteomes" id="UP000245711"/>
    </source>
</evidence>
<dbReference type="InterPro" id="IPR041527">
    <property type="entry name" value="YhcG_N"/>
</dbReference>
<reference evidence="4 5" key="1">
    <citation type="submission" date="2017-05" db="EMBL/GenBank/DDBJ databases">
        <title>Isolation of Rhodococcus sp. S2-17 biodegrading of BP-3.</title>
        <authorList>
            <person name="Lee Y."/>
            <person name="Kim K.H."/>
            <person name="Chun B.H."/>
            <person name="Jung H.S."/>
            <person name="Jeon C.O."/>
        </authorList>
    </citation>
    <scope>NUCLEOTIDE SEQUENCE [LARGE SCALE GENOMIC DNA]</scope>
    <source>
        <strain evidence="4 5">S2-17</strain>
        <plasmid evidence="5">prb98</plasmid>
    </source>
</reference>
<evidence type="ECO:0000259" key="3">
    <source>
        <dbReference type="Pfam" id="PF17761"/>
    </source>
</evidence>
<evidence type="ECO:0000313" key="4">
    <source>
        <dbReference type="EMBL" id="AWK76440.1"/>
    </source>
</evidence>
<dbReference type="OrthoDB" id="9801263at2"/>
<keyword evidence="5" id="KW-1185">Reference proteome</keyword>
<protein>
    <recommendedName>
        <fullName evidence="6">DUF1016 domain-containing protein</fullName>
    </recommendedName>
</protein>
<evidence type="ECO:0000259" key="2">
    <source>
        <dbReference type="Pfam" id="PF06250"/>
    </source>
</evidence>
<dbReference type="PANTHER" id="PTHR30547">
    <property type="entry name" value="UNCHARACTERIZED PROTEIN YHCG-RELATED"/>
    <property type="match status" value="1"/>
</dbReference>
<sequence length="365" mass="40801">MSRSEEIEPAGYGALLEDIKSQVRTTRVHAARKVNAELIILYWKIGKLIRARQSEEGWGARVIARLADDLRTEFPGMRGLSQRNLVYMRTLATAYPDSIAQHPAAQLPWGHILVLLDRLPDPSVRDWYASQAAHHGWSRATLVHHITSDRHLRVGAAPNNFPTTLPAHESDLAHEILQDPYNLDFLGLDAGYSERDLEDALIGRLTHFLTELGGGFSFVGRQYKLTVGNSDYYPDLLFFHLGLRRFVVFELKIGHAEPEHIGKLNFYVNAVDDLLRKPEHGDGTTIGILLAADRDDIVVEYALRGLDSPLAVSTYTTHRSLPADVRPALPTAADLADAIRDVRHPNNPQTTLPRTGNRQLSSPTR</sequence>
<feature type="region of interest" description="Disordered" evidence="1">
    <location>
        <begin position="342"/>
        <end position="365"/>
    </location>
</feature>